<organism evidence="1">
    <name type="scientific">Candidatus Kentrum sp. LFY</name>
    <dbReference type="NCBI Taxonomy" id="2126342"/>
    <lineage>
        <taxon>Bacteria</taxon>
        <taxon>Pseudomonadati</taxon>
        <taxon>Pseudomonadota</taxon>
        <taxon>Gammaproteobacteria</taxon>
        <taxon>Candidatus Kentrum</taxon>
    </lineage>
</organism>
<gene>
    <name evidence="1" type="ORF">BECKLFY1418C_GA0070996_110413</name>
</gene>
<accession>A0A450WXV6</accession>
<proteinExistence type="predicted"/>
<dbReference type="EMBL" id="CAADFN010000104">
    <property type="protein sequence ID" value="VFK21851.1"/>
    <property type="molecule type" value="Genomic_DNA"/>
</dbReference>
<evidence type="ECO:0000313" key="1">
    <source>
        <dbReference type="EMBL" id="VFK21851.1"/>
    </source>
</evidence>
<dbReference type="AlphaFoldDB" id="A0A450WXV6"/>
<reference evidence="1" key="1">
    <citation type="submission" date="2019-02" db="EMBL/GenBank/DDBJ databases">
        <authorList>
            <person name="Gruber-Vodicka R. H."/>
            <person name="Seah K. B. B."/>
        </authorList>
    </citation>
    <scope>NUCLEOTIDE SEQUENCE</scope>
    <source>
        <strain evidence="1">BECK_BY7</strain>
    </source>
</reference>
<protein>
    <submittedName>
        <fullName evidence="1">Uncharacterized protein</fullName>
    </submittedName>
</protein>
<sequence>MDDIAVPLQQPDGRILGGIHIDEADVSNLIVVNSEPMSQEFPRRQKTPIRRQGPGMEFPLVSRAHLPAQGAQQLPGGDIPDADGLVVGHRDQFLAIRGEQDVPYQGLVAAGVDDQLRHRASDFGRGQRGMGMRITALSSWIPPDRLICRFPTHPHK</sequence>
<name>A0A450WXV6_9GAMM</name>